<dbReference type="EMBL" id="AEJC01000519">
    <property type="protein sequence ID" value="EKX62382.1"/>
    <property type="molecule type" value="Genomic_DNA"/>
</dbReference>
<dbReference type="Gene3D" id="3.40.630.30">
    <property type="match status" value="1"/>
</dbReference>
<dbReference type="AlphaFoldDB" id="L1KP59"/>
<evidence type="ECO:0000259" key="1">
    <source>
        <dbReference type="PROSITE" id="PS51186"/>
    </source>
</evidence>
<dbReference type="PATRIC" id="fig|698759.3.peg.6920"/>
<dbReference type="PROSITE" id="PS51186">
    <property type="entry name" value="GNAT"/>
    <property type="match status" value="1"/>
</dbReference>
<name>L1KP59_9ACTN</name>
<reference evidence="2 3" key="1">
    <citation type="submission" date="2012-11" db="EMBL/GenBank/DDBJ databases">
        <authorList>
            <person name="Huguet-Tapia J.C."/>
            <person name="Durkin A.S."/>
            <person name="Pettis G.S."/>
            <person name="Badger J.H."/>
        </authorList>
    </citation>
    <scope>NUCLEOTIDE SEQUENCE [LARGE SCALE GENOMIC DNA]</scope>
    <source>
        <strain evidence="2 3">91-03</strain>
    </source>
</reference>
<dbReference type="InterPro" id="IPR016181">
    <property type="entry name" value="Acyl_CoA_acyltransferase"/>
</dbReference>
<dbReference type="Proteomes" id="UP000010411">
    <property type="component" value="Unassembled WGS sequence"/>
</dbReference>
<dbReference type="Pfam" id="PF00583">
    <property type="entry name" value="Acetyltransf_1"/>
    <property type="match status" value="1"/>
</dbReference>
<proteinExistence type="predicted"/>
<gene>
    <name evidence="2" type="ORF">STRIP9103_08887</name>
</gene>
<keyword evidence="2" id="KW-0808">Transferase</keyword>
<feature type="domain" description="N-acetyltransferase" evidence="1">
    <location>
        <begin position="48"/>
        <end position="200"/>
    </location>
</feature>
<protein>
    <submittedName>
        <fullName evidence="2">Acetyltransferase, GNAT family</fullName>
    </submittedName>
</protein>
<dbReference type="PANTHER" id="PTHR43072">
    <property type="entry name" value="N-ACETYLTRANSFERASE"/>
    <property type="match status" value="1"/>
</dbReference>
<organism evidence="2 3">
    <name type="scientific">Streptomyces ipomoeae 91-03</name>
    <dbReference type="NCBI Taxonomy" id="698759"/>
    <lineage>
        <taxon>Bacteria</taxon>
        <taxon>Bacillati</taxon>
        <taxon>Actinomycetota</taxon>
        <taxon>Actinomycetes</taxon>
        <taxon>Kitasatosporales</taxon>
        <taxon>Streptomycetaceae</taxon>
        <taxon>Streptomyces</taxon>
    </lineage>
</organism>
<dbReference type="CDD" id="cd04301">
    <property type="entry name" value="NAT_SF"/>
    <property type="match status" value="1"/>
</dbReference>
<comment type="caution">
    <text evidence="2">The sequence shown here is derived from an EMBL/GenBank/DDBJ whole genome shotgun (WGS) entry which is preliminary data.</text>
</comment>
<evidence type="ECO:0000313" key="3">
    <source>
        <dbReference type="Proteomes" id="UP000010411"/>
    </source>
</evidence>
<dbReference type="SUPFAM" id="SSF55729">
    <property type="entry name" value="Acyl-CoA N-acyltransferases (Nat)"/>
    <property type="match status" value="1"/>
</dbReference>
<dbReference type="GO" id="GO:0016747">
    <property type="term" value="F:acyltransferase activity, transferring groups other than amino-acyl groups"/>
    <property type="evidence" value="ECO:0007669"/>
    <property type="project" value="InterPro"/>
</dbReference>
<sequence length="200" mass="22320">MLNQLRQLRNSRHFLDRCPLYLDSCPGTQPGSVVRPRRYRPAMNGQEVMVRRARAEDVPGIVDSSSRLFAEDGGPRDTSLNVDWPKQHGAEAFTAALQDPARLVPAALYDREVVGHLSGSISGPSAMRPVVSATLMALYVRPEHRRGRVGARLVEAFLEWAREQGAAQAEVTASVVNVDGIRFYERERFRSQALTLRLNL</sequence>
<accession>L1KP59</accession>
<keyword evidence="3" id="KW-1185">Reference proteome</keyword>
<evidence type="ECO:0000313" key="2">
    <source>
        <dbReference type="EMBL" id="EKX62382.1"/>
    </source>
</evidence>
<dbReference type="InterPro" id="IPR000182">
    <property type="entry name" value="GNAT_dom"/>
</dbReference>